<sequence>MRLLALISALVVSTCAFADTIDLGQASQYNAFIKENYRVTSSDVEGKVAVGGNLYVNGGYDIGTHVLDHGMSSGPSLVVGGDINKTGSGNFNVYQSQSQIVAGDVVLGGELTGGPNGTGQVTQNSTTLPVNFDSAFSHLESLSANLAARTAHNAVTDHGWALEFTVNPDVVPTDGVYVFNVTQDMFASTWLINTDGMADNSTFIFNVSNTESTSVNFTQSRVFLTNNNNRFDYSNPIDGYFRGKNDYDKPPVQLLYNFADANRLHLNSDLYGTVLAPNADIIANSSVIWGQVIGKSWQGNMQINYNPFDPVDGGTTKVPEAPTVFLFVMAIVIIAMRKFKLQSFKVNKQEQFAI</sequence>
<evidence type="ECO:0000313" key="4">
    <source>
        <dbReference type="Proteomes" id="UP000623842"/>
    </source>
</evidence>
<dbReference type="Pfam" id="PF20597">
    <property type="entry name" value="pAdhesive_15"/>
    <property type="match status" value="1"/>
</dbReference>
<gene>
    <name evidence="3" type="ORF">GCM10017161_30510</name>
</gene>
<dbReference type="Proteomes" id="UP000623842">
    <property type="component" value="Unassembled WGS sequence"/>
</dbReference>
<name>A0A919EME4_9GAMM</name>
<reference evidence="3" key="1">
    <citation type="journal article" date="2014" name="Int. J. Syst. Evol. Microbiol.">
        <title>Complete genome sequence of Corynebacterium casei LMG S-19264T (=DSM 44701T), isolated from a smear-ripened cheese.</title>
        <authorList>
            <consortium name="US DOE Joint Genome Institute (JGI-PGF)"/>
            <person name="Walter F."/>
            <person name="Albersmeier A."/>
            <person name="Kalinowski J."/>
            <person name="Ruckert C."/>
        </authorList>
    </citation>
    <scope>NUCLEOTIDE SEQUENCE</scope>
    <source>
        <strain evidence="3">KCTC 42731</strain>
    </source>
</reference>
<dbReference type="NCBIfam" id="TIGR04215">
    <property type="entry name" value="choice_anch_A"/>
    <property type="match status" value="1"/>
</dbReference>
<accession>A0A919EME4</accession>
<organism evidence="3 4">
    <name type="scientific">Thalassotalea marina</name>
    <dbReference type="NCBI Taxonomy" id="1673741"/>
    <lineage>
        <taxon>Bacteria</taxon>
        <taxon>Pseudomonadati</taxon>
        <taxon>Pseudomonadota</taxon>
        <taxon>Gammaproteobacteria</taxon>
        <taxon>Alteromonadales</taxon>
        <taxon>Colwelliaceae</taxon>
        <taxon>Thalassotalea</taxon>
    </lineage>
</organism>
<protein>
    <recommendedName>
        <fullName evidence="2">Choice-of-anchor A domain-containing protein</fullName>
    </recommendedName>
</protein>
<keyword evidence="4" id="KW-1185">Reference proteome</keyword>
<evidence type="ECO:0000313" key="3">
    <source>
        <dbReference type="EMBL" id="GHF99868.1"/>
    </source>
</evidence>
<dbReference type="AlphaFoldDB" id="A0A919EME4"/>
<comment type="caution">
    <text evidence="3">The sequence shown here is derived from an EMBL/GenBank/DDBJ whole genome shotgun (WGS) entry which is preliminary data.</text>
</comment>
<dbReference type="RefSeq" id="WP_189772333.1">
    <property type="nucleotide sequence ID" value="NZ_BNCK01000007.1"/>
</dbReference>
<evidence type="ECO:0000259" key="2">
    <source>
        <dbReference type="Pfam" id="PF20597"/>
    </source>
</evidence>
<feature type="signal peptide" evidence="1">
    <location>
        <begin position="1"/>
        <end position="18"/>
    </location>
</feature>
<dbReference type="EMBL" id="BNCK01000007">
    <property type="protein sequence ID" value="GHF99868.1"/>
    <property type="molecule type" value="Genomic_DNA"/>
</dbReference>
<keyword evidence="1" id="KW-0732">Signal</keyword>
<feature type="chain" id="PRO_5038033797" description="Choice-of-anchor A domain-containing protein" evidence="1">
    <location>
        <begin position="19"/>
        <end position="354"/>
    </location>
</feature>
<proteinExistence type="predicted"/>
<dbReference type="InterPro" id="IPR026588">
    <property type="entry name" value="Choice_anch_A"/>
</dbReference>
<evidence type="ECO:0000256" key="1">
    <source>
        <dbReference type="SAM" id="SignalP"/>
    </source>
</evidence>
<reference evidence="3" key="2">
    <citation type="submission" date="2020-09" db="EMBL/GenBank/DDBJ databases">
        <authorList>
            <person name="Sun Q."/>
            <person name="Kim S."/>
        </authorList>
    </citation>
    <scope>NUCLEOTIDE SEQUENCE</scope>
    <source>
        <strain evidence="3">KCTC 42731</strain>
    </source>
</reference>
<feature type="domain" description="Choice-of-anchor A" evidence="2">
    <location>
        <begin position="23"/>
        <end position="305"/>
    </location>
</feature>